<keyword evidence="1" id="KW-0378">Hydrolase</keyword>
<dbReference type="InterPro" id="IPR000073">
    <property type="entry name" value="AB_hydrolase_1"/>
</dbReference>
<dbReference type="InterPro" id="IPR029058">
    <property type="entry name" value="AB_hydrolase_fold"/>
</dbReference>
<proteinExistence type="inferred from homology"/>
<dbReference type="InterPro" id="IPR050261">
    <property type="entry name" value="FrsA_esterase"/>
</dbReference>
<feature type="domain" description="AB hydrolase-1" evidence="3">
    <location>
        <begin position="29"/>
        <end position="209"/>
    </location>
</feature>
<dbReference type="SUPFAM" id="SSF53474">
    <property type="entry name" value="alpha/beta-Hydrolases"/>
    <property type="match status" value="1"/>
</dbReference>
<evidence type="ECO:0000256" key="1">
    <source>
        <dbReference type="ARBA" id="ARBA00022801"/>
    </source>
</evidence>
<keyword evidence="5" id="KW-1185">Reference proteome</keyword>
<reference evidence="4 5" key="1">
    <citation type="submission" date="2024-06" db="EMBL/GenBank/DDBJ databases">
        <title>Sorghum-associated microbial communities from plants grown in Nebraska, USA.</title>
        <authorList>
            <person name="Schachtman D."/>
        </authorList>
    </citation>
    <scope>NUCLEOTIDE SEQUENCE [LARGE SCALE GENOMIC DNA]</scope>
    <source>
        <strain evidence="4 5">1757</strain>
    </source>
</reference>
<accession>A0ABV2Q041</accession>
<comment type="caution">
    <text evidence="4">The sequence shown here is derived from an EMBL/GenBank/DDBJ whole genome shotgun (WGS) entry which is preliminary data.</text>
</comment>
<dbReference type="Gene3D" id="3.40.50.1820">
    <property type="entry name" value="alpha/beta hydrolase"/>
    <property type="match status" value="1"/>
</dbReference>
<sequence length="259" mass="27973">MQTMQIPSHGELMNALVYIAAGAGPHPVVILLHGFPGNERNLDLAQDMRRAGWDVLYFNYRGSWGTPGDFSFAHSIEDTGAAIAYLRQPEVARSLRLDPNRIVLIGHSMGGFMTVEAAAADPAIKAFATISAADMSGRMQAMLAMEKRSDAIAAMAHGLAEEGMAPLAGCTPDGLAKELADHAMSWLFLDKVDALKNRNALILTADDGLTRENNAFAAALRNAGDTHVTTRYFATDHAYSDKRIELSHVVLAWLKGLPK</sequence>
<dbReference type="Proteomes" id="UP001549251">
    <property type="component" value="Unassembled WGS sequence"/>
</dbReference>
<evidence type="ECO:0000313" key="4">
    <source>
        <dbReference type="EMBL" id="MET4570242.1"/>
    </source>
</evidence>
<protein>
    <submittedName>
        <fullName evidence="4">Pimeloyl-ACP methyl ester carboxylesterase</fullName>
    </submittedName>
</protein>
<gene>
    <name evidence="4" type="ORF">ABIE04_002603</name>
</gene>
<dbReference type="EMBL" id="JBEPSD010000002">
    <property type="protein sequence ID" value="MET4570242.1"/>
    <property type="molecule type" value="Genomic_DNA"/>
</dbReference>
<evidence type="ECO:0000259" key="3">
    <source>
        <dbReference type="Pfam" id="PF12697"/>
    </source>
</evidence>
<evidence type="ECO:0000313" key="5">
    <source>
        <dbReference type="Proteomes" id="UP001549251"/>
    </source>
</evidence>
<evidence type="ECO:0000256" key="2">
    <source>
        <dbReference type="ARBA" id="ARBA00038115"/>
    </source>
</evidence>
<dbReference type="Pfam" id="PF12697">
    <property type="entry name" value="Abhydrolase_6"/>
    <property type="match status" value="1"/>
</dbReference>
<organism evidence="4 5">
    <name type="scientific">Rhodanobacter soli</name>
    <dbReference type="NCBI Taxonomy" id="590609"/>
    <lineage>
        <taxon>Bacteria</taxon>
        <taxon>Pseudomonadati</taxon>
        <taxon>Pseudomonadota</taxon>
        <taxon>Gammaproteobacteria</taxon>
        <taxon>Lysobacterales</taxon>
        <taxon>Rhodanobacteraceae</taxon>
        <taxon>Rhodanobacter</taxon>
    </lineage>
</organism>
<dbReference type="PANTHER" id="PTHR22946:SF9">
    <property type="entry name" value="POLYKETIDE TRANSFERASE AF380"/>
    <property type="match status" value="1"/>
</dbReference>
<comment type="similarity">
    <text evidence="2">Belongs to the AB hydrolase superfamily. FUS2 hydrolase family.</text>
</comment>
<name>A0ABV2Q041_9GAMM</name>
<dbReference type="PANTHER" id="PTHR22946">
    <property type="entry name" value="DIENELACTONE HYDROLASE DOMAIN-CONTAINING PROTEIN-RELATED"/>
    <property type="match status" value="1"/>
</dbReference>